<keyword evidence="4" id="KW-1185">Reference proteome</keyword>
<name>A0A084WPL1_ANOSI</name>
<feature type="compositionally biased region" description="Basic and acidic residues" evidence="1">
    <location>
        <begin position="36"/>
        <end position="46"/>
    </location>
</feature>
<protein>
    <submittedName>
        <fullName evidence="2 3">Uncharacterized protein</fullName>
    </submittedName>
</protein>
<evidence type="ECO:0000313" key="3">
    <source>
        <dbReference type="EnsemblMetazoa" id="ASIC020482-PA"/>
    </source>
</evidence>
<dbReference type="EnsemblMetazoa" id="ASIC020482-RA">
    <property type="protein sequence ID" value="ASIC020482-PA"/>
    <property type="gene ID" value="ASIC020482"/>
</dbReference>
<sequence>MEQIRDGKKPIDKFHRAEPKSTLGGAEIIPSIIDGFCRKKVPEHPSKGGPSETEANREKEQQKQAPAEQTTSLPISVTGLSINVLPATREPYCWELRAGKTGRFGVTGSKVTIRGVKEKENTSALPGDRKRGNIAQQSLSAFGANV</sequence>
<gene>
    <name evidence="2" type="ORF">ZHAS_00020482</name>
</gene>
<dbReference type="VEuPathDB" id="VectorBase:ASIC020482"/>
<feature type="region of interest" description="Disordered" evidence="1">
    <location>
        <begin position="1"/>
        <end position="73"/>
    </location>
</feature>
<dbReference type="Proteomes" id="UP000030765">
    <property type="component" value="Unassembled WGS sequence"/>
</dbReference>
<feature type="compositionally biased region" description="Basic and acidic residues" evidence="1">
    <location>
        <begin position="1"/>
        <end position="19"/>
    </location>
</feature>
<dbReference type="AlphaFoldDB" id="A0A084WPL1"/>
<evidence type="ECO:0000313" key="2">
    <source>
        <dbReference type="EMBL" id="KFB52155.1"/>
    </source>
</evidence>
<reference evidence="2 4" key="1">
    <citation type="journal article" date="2014" name="BMC Genomics">
        <title>Genome sequence of Anopheles sinensis provides insight into genetics basis of mosquito competence for malaria parasites.</title>
        <authorList>
            <person name="Zhou D."/>
            <person name="Zhang D."/>
            <person name="Ding G."/>
            <person name="Shi L."/>
            <person name="Hou Q."/>
            <person name="Ye Y."/>
            <person name="Xu Y."/>
            <person name="Zhou H."/>
            <person name="Xiong C."/>
            <person name="Li S."/>
            <person name="Yu J."/>
            <person name="Hong S."/>
            <person name="Yu X."/>
            <person name="Zou P."/>
            <person name="Chen C."/>
            <person name="Chang X."/>
            <person name="Wang W."/>
            <person name="Lv Y."/>
            <person name="Sun Y."/>
            <person name="Ma L."/>
            <person name="Shen B."/>
            <person name="Zhu C."/>
        </authorList>
    </citation>
    <scope>NUCLEOTIDE SEQUENCE [LARGE SCALE GENOMIC DNA]</scope>
</reference>
<organism evidence="2">
    <name type="scientific">Anopheles sinensis</name>
    <name type="common">Mosquito</name>
    <dbReference type="NCBI Taxonomy" id="74873"/>
    <lineage>
        <taxon>Eukaryota</taxon>
        <taxon>Metazoa</taxon>
        <taxon>Ecdysozoa</taxon>
        <taxon>Arthropoda</taxon>
        <taxon>Hexapoda</taxon>
        <taxon>Insecta</taxon>
        <taxon>Pterygota</taxon>
        <taxon>Neoptera</taxon>
        <taxon>Endopterygota</taxon>
        <taxon>Diptera</taxon>
        <taxon>Nematocera</taxon>
        <taxon>Culicoidea</taxon>
        <taxon>Culicidae</taxon>
        <taxon>Anophelinae</taxon>
        <taxon>Anopheles</taxon>
    </lineage>
</organism>
<reference evidence="3" key="2">
    <citation type="submission" date="2020-05" db="UniProtKB">
        <authorList>
            <consortium name="EnsemblMetazoa"/>
        </authorList>
    </citation>
    <scope>IDENTIFICATION</scope>
</reference>
<dbReference type="EMBL" id="ATLV01025100">
    <property type="status" value="NOT_ANNOTATED_CDS"/>
    <property type="molecule type" value="Genomic_DNA"/>
</dbReference>
<accession>A0A084WPL1</accession>
<evidence type="ECO:0000256" key="1">
    <source>
        <dbReference type="SAM" id="MobiDB-lite"/>
    </source>
</evidence>
<evidence type="ECO:0000313" key="4">
    <source>
        <dbReference type="Proteomes" id="UP000030765"/>
    </source>
</evidence>
<proteinExistence type="predicted"/>
<dbReference type="EMBL" id="KE525369">
    <property type="protein sequence ID" value="KFB52155.1"/>
    <property type="molecule type" value="Genomic_DNA"/>
</dbReference>